<feature type="domain" description="ISXO2-like transposase" evidence="1">
    <location>
        <begin position="14"/>
        <end position="73"/>
    </location>
</feature>
<dbReference type="AlphaFoldDB" id="A0A1E5T3U3"/>
<gene>
    <name evidence="2" type="ORF">A8C32_18610</name>
</gene>
<dbReference type="Pfam" id="PF12762">
    <property type="entry name" value="DDE_Tnp_IS1595"/>
    <property type="match status" value="1"/>
</dbReference>
<keyword evidence="3" id="KW-1185">Reference proteome</keyword>
<reference evidence="2 3" key="1">
    <citation type="submission" date="2016-05" db="EMBL/GenBank/DDBJ databases">
        <title>Draft Genome Sequence of Algibacter sp. Strain SK-16 Isolated from the Surface Water of Aburatsubo Inlet.</title>
        <authorList>
            <person name="Wong S.-K."/>
            <person name="Yoshizawa S."/>
            <person name="Nakajima Y."/>
            <person name="Ogura Y."/>
            <person name="Tetsuya H."/>
            <person name="Hamasaki K."/>
        </authorList>
    </citation>
    <scope>NUCLEOTIDE SEQUENCE [LARGE SCALE GENOMIC DNA]</scope>
    <source>
        <strain evidence="2 3">SK-16</strain>
    </source>
</reference>
<comment type="caution">
    <text evidence="2">The sequence shown here is derived from an EMBL/GenBank/DDBJ whole genome shotgun (WGS) entry which is preliminary data.</text>
</comment>
<name>A0A1E5T3U3_9FLAO</name>
<dbReference type="EMBL" id="MDJD01000049">
    <property type="protein sequence ID" value="OEK06048.1"/>
    <property type="molecule type" value="Genomic_DNA"/>
</dbReference>
<evidence type="ECO:0000259" key="1">
    <source>
        <dbReference type="Pfam" id="PF12762"/>
    </source>
</evidence>
<sequence>MWMNLLLMKKKKALITVELTDNDKVKRVYIGFIKDYSEKSLTPIFEEHISTFAKIITDKWRGYEPLKEIYKIKQKQANFKQLHII</sequence>
<dbReference type="Proteomes" id="UP000095713">
    <property type="component" value="Unassembled WGS sequence"/>
</dbReference>
<protein>
    <recommendedName>
        <fullName evidence="1">ISXO2-like transposase domain-containing protein</fullName>
    </recommendedName>
</protein>
<proteinExistence type="predicted"/>
<accession>A0A1E5T3U3</accession>
<evidence type="ECO:0000313" key="3">
    <source>
        <dbReference type="Proteomes" id="UP000095713"/>
    </source>
</evidence>
<organism evidence="2 3">
    <name type="scientific">Flavivirga aquatica</name>
    <dbReference type="NCBI Taxonomy" id="1849968"/>
    <lineage>
        <taxon>Bacteria</taxon>
        <taxon>Pseudomonadati</taxon>
        <taxon>Bacteroidota</taxon>
        <taxon>Flavobacteriia</taxon>
        <taxon>Flavobacteriales</taxon>
        <taxon>Flavobacteriaceae</taxon>
        <taxon>Flavivirga</taxon>
    </lineage>
</organism>
<evidence type="ECO:0000313" key="2">
    <source>
        <dbReference type="EMBL" id="OEK06048.1"/>
    </source>
</evidence>
<dbReference type="InterPro" id="IPR024445">
    <property type="entry name" value="Tnp_ISXO2-like"/>
</dbReference>